<name>A0A1D3UVJ4_TANFO</name>
<proteinExistence type="predicted"/>
<gene>
    <name evidence="1" type="ORF">TFUB20_02371</name>
</gene>
<organism evidence="1 2">
    <name type="scientific">Tannerella forsythia</name>
    <name type="common">Bacteroides forsythus</name>
    <dbReference type="NCBI Taxonomy" id="28112"/>
    <lineage>
        <taxon>Bacteria</taxon>
        <taxon>Pseudomonadati</taxon>
        <taxon>Bacteroidota</taxon>
        <taxon>Bacteroidia</taxon>
        <taxon>Bacteroidales</taxon>
        <taxon>Tannerellaceae</taxon>
        <taxon>Tannerella</taxon>
    </lineage>
</organism>
<dbReference type="RefSeq" id="WP_074450213.1">
    <property type="nucleotide sequence ID" value="NZ_CAJPTF010000032.1"/>
</dbReference>
<protein>
    <recommendedName>
        <fullName evidence="3">Lipoprotein</fullName>
    </recommendedName>
</protein>
<evidence type="ECO:0000313" key="1">
    <source>
        <dbReference type="EMBL" id="SCQ24220.1"/>
    </source>
</evidence>
<dbReference type="EMBL" id="FMMM01000078">
    <property type="protein sequence ID" value="SCQ24220.1"/>
    <property type="molecule type" value="Genomic_DNA"/>
</dbReference>
<dbReference type="PROSITE" id="PS51257">
    <property type="entry name" value="PROKAR_LIPOPROTEIN"/>
    <property type="match status" value="1"/>
</dbReference>
<evidence type="ECO:0000313" key="2">
    <source>
        <dbReference type="Proteomes" id="UP000182057"/>
    </source>
</evidence>
<dbReference type="OrthoDB" id="1097706at2"/>
<sequence>MKRIVLILSVFIGIMACQQEDGSKISDKYQELFKLSKETEDEITSSDECKSLKKSLSGFAQYKEYYAAHGKAYQKGYSSTVDKEADRMACVEYLMGQTAFLSGLHSSQRKELLYLSLDKQKIKFEDKDSAPFITRQTGLQLIIRLLSIEKEDAILKALSDYCGTHEFRYGIYNDEAFNDFLISQISKNCKK</sequence>
<reference evidence="1 2" key="1">
    <citation type="submission" date="2016-09" db="EMBL/GenBank/DDBJ databases">
        <authorList>
            <person name="Capua I."/>
            <person name="De Benedictis P."/>
            <person name="Joannis T."/>
            <person name="Lombin L.H."/>
            <person name="Cattoli G."/>
        </authorList>
    </citation>
    <scope>NUCLEOTIDE SEQUENCE [LARGE SCALE GENOMIC DNA]</scope>
    <source>
        <strain evidence="1 2">UB20</strain>
    </source>
</reference>
<accession>A0A1D3UVJ4</accession>
<evidence type="ECO:0008006" key="3">
    <source>
        <dbReference type="Google" id="ProtNLM"/>
    </source>
</evidence>
<dbReference type="Proteomes" id="UP000182057">
    <property type="component" value="Unassembled WGS sequence"/>
</dbReference>
<dbReference type="AlphaFoldDB" id="A0A1D3UVJ4"/>